<dbReference type="EMBL" id="CP144698">
    <property type="protein sequence ID" value="WVZ16228.1"/>
    <property type="molecule type" value="Genomic_DNA"/>
</dbReference>
<dbReference type="PANTHER" id="PTHR48099:SF10">
    <property type="entry name" value="BIFUNCTIONAL PROTEIN FOLD 1, MITOCHONDRIAL"/>
    <property type="match status" value="1"/>
</dbReference>
<comment type="similarity">
    <text evidence="11">Belongs to the tetrahydrofolate dehydrogenase/cyclohydrolase family.</text>
</comment>
<protein>
    <recommendedName>
        <fullName evidence="16">Methenyltetrahydrofolate cyclohydrolase</fullName>
    </recommendedName>
</protein>
<dbReference type="InterPro" id="IPR020867">
    <property type="entry name" value="THF_DH/CycHdrlase_CS"/>
</dbReference>
<dbReference type="GO" id="GO:0004488">
    <property type="term" value="F:methylenetetrahydrofolate dehydrogenase (NADP+) activity"/>
    <property type="evidence" value="ECO:0007669"/>
    <property type="project" value="UniProtKB-EC"/>
</dbReference>
<keyword evidence="6" id="KW-0560">Oxidoreductase</keyword>
<evidence type="ECO:0000313" key="15">
    <source>
        <dbReference type="Proteomes" id="UP001374535"/>
    </source>
</evidence>
<keyword evidence="15" id="KW-1185">Reference proteome</keyword>
<dbReference type="CDD" id="cd01080">
    <property type="entry name" value="NAD_bind_m-THF_DH_Cyclohyd"/>
    <property type="match status" value="1"/>
</dbReference>
<name>A0AAQ3NVD4_VIGMU</name>
<reference evidence="14 15" key="1">
    <citation type="journal article" date="2023" name="Life. Sci Alliance">
        <title>Evolutionary insights into 3D genome organization and epigenetic landscape of Vigna mungo.</title>
        <authorList>
            <person name="Junaid A."/>
            <person name="Singh B."/>
            <person name="Bhatia S."/>
        </authorList>
    </citation>
    <scope>NUCLEOTIDE SEQUENCE [LARGE SCALE GENOMIC DNA]</scope>
    <source>
        <strain evidence="14">Urdbean</strain>
    </source>
</reference>
<proteinExistence type="inferred from homology"/>
<evidence type="ECO:0000259" key="13">
    <source>
        <dbReference type="Pfam" id="PF02882"/>
    </source>
</evidence>
<dbReference type="SUPFAM" id="SSF53223">
    <property type="entry name" value="Aminoacid dehydrogenase-like, N-terminal domain"/>
    <property type="match status" value="1"/>
</dbReference>
<evidence type="ECO:0000256" key="2">
    <source>
        <dbReference type="ARBA" id="ARBA00011738"/>
    </source>
</evidence>
<feature type="domain" description="Tetrahydrofolate dehydrogenase/cyclohydrolase catalytic" evidence="12">
    <location>
        <begin position="258"/>
        <end position="347"/>
    </location>
</feature>
<comment type="catalytic activity">
    <reaction evidence="9">
        <text>(6R)-5,10-methylene-5,6,7,8-tetrahydrofolate + NADP(+) = (6R)-5,10-methenyltetrahydrofolate + NADPH</text>
        <dbReference type="Rhea" id="RHEA:22812"/>
        <dbReference type="ChEBI" id="CHEBI:15636"/>
        <dbReference type="ChEBI" id="CHEBI:57455"/>
        <dbReference type="ChEBI" id="CHEBI:57783"/>
        <dbReference type="ChEBI" id="CHEBI:58349"/>
        <dbReference type="EC" id="1.5.1.5"/>
    </reaction>
</comment>
<dbReference type="Proteomes" id="UP001374535">
    <property type="component" value="Chromosome 3"/>
</dbReference>
<evidence type="ECO:0000256" key="7">
    <source>
        <dbReference type="ARBA" id="ARBA00023238"/>
    </source>
</evidence>
<evidence type="ECO:0000256" key="5">
    <source>
        <dbReference type="ARBA" id="ARBA00022857"/>
    </source>
</evidence>
<sequence>MRWPTVVSVASTIAGDALNWKQVPARWLVQRWGDGMRELEDGDPNLSGILCCEGAHTRKSQQLPTVGLSDSDDNVISMMGMVAVTWTSYLRKRLPLTIRSLHTLKGNELDQILMSPPLASLDLPDIWSSNSASRIIPAIHKSFSAGVVSTSSASIVSTSPTLGAIDNLRFLLNNEKNTFSKYLKFGWPRQQCDNITEFSRLEGTVAQELASRMDQGLPSHPDGYRLFCSPCYGQVLSLKFLVSDGSLDSSIELTTVVLDGKLISMEIRSRIAAKVREMKQCLRKVPGLAVILVGQRRDSQTYVRNKIMACEEVGIKSLVTELPTDCAEMDVQNAIMRFNKDPSIHGFVPSLSTIRCSKLRRGGNPSLSWNTRPWHLDEEKVLDALCLEKDVDGFHPVNMGNLAINGREPLFTPCTPKGCIELLIRSGVDIMGKKAVVIGRSNIVGLPTSLLLQRHHATVTVIHPFTENPEQITSKADIIVSAAGVPNLVRGNWIKPGATVIDVGTTPVEDSGCDDGYRLVGDVCHEEAIKVASAITPVPGGVGPMTVAMLLCNTLVSAKRMLNFN</sequence>
<dbReference type="GO" id="GO:0004477">
    <property type="term" value="F:methenyltetrahydrofolate cyclohydrolase activity"/>
    <property type="evidence" value="ECO:0007669"/>
    <property type="project" value="TreeGrafter"/>
</dbReference>
<dbReference type="InterPro" id="IPR000672">
    <property type="entry name" value="THF_DH/CycHdrlase"/>
</dbReference>
<organism evidence="14 15">
    <name type="scientific">Vigna mungo</name>
    <name type="common">Black gram</name>
    <name type="synonym">Phaseolus mungo</name>
    <dbReference type="NCBI Taxonomy" id="3915"/>
    <lineage>
        <taxon>Eukaryota</taxon>
        <taxon>Viridiplantae</taxon>
        <taxon>Streptophyta</taxon>
        <taxon>Embryophyta</taxon>
        <taxon>Tracheophyta</taxon>
        <taxon>Spermatophyta</taxon>
        <taxon>Magnoliopsida</taxon>
        <taxon>eudicotyledons</taxon>
        <taxon>Gunneridae</taxon>
        <taxon>Pentapetalae</taxon>
        <taxon>rosids</taxon>
        <taxon>fabids</taxon>
        <taxon>Fabales</taxon>
        <taxon>Fabaceae</taxon>
        <taxon>Papilionoideae</taxon>
        <taxon>50 kb inversion clade</taxon>
        <taxon>NPAAA clade</taxon>
        <taxon>indigoferoid/millettioid clade</taxon>
        <taxon>Phaseoleae</taxon>
        <taxon>Vigna</taxon>
    </lineage>
</organism>
<evidence type="ECO:0000259" key="12">
    <source>
        <dbReference type="Pfam" id="PF00763"/>
    </source>
</evidence>
<evidence type="ECO:0000256" key="3">
    <source>
        <dbReference type="ARBA" id="ARBA00022563"/>
    </source>
</evidence>
<evidence type="ECO:0000256" key="6">
    <source>
        <dbReference type="ARBA" id="ARBA00023002"/>
    </source>
</evidence>
<dbReference type="GO" id="GO:0009853">
    <property type="term" value="P:photorespiration"/>
    <property type="evidence" value="ECO:0007669"/>
    <property type="project" value="UniProtKB-KW"/>
</dbReference>
<dbReference type="Gene3D" id="3.40.50.10860">
    <property type="entry name" value="Leucine Dehydrogenase, chain A, domain 1"/>
    <property type="match status" value="1"/>
</dbReference>
<dbReference type="PANTHER" id="PTHR48099">
    <property type="entry name" value="C-1-TETRAHYDROFOLATE SYNTHASE, CYTOPLASMIC-RELATED"/>
    <property type="match status" value="1"/>
</dbReference>
<keyword evidence="5" id="KW-0521">NADP</keyword>
<evidence type="ECO:0000313" key="14">
    <source>
        <dbReference type="EMBL" id="WVZ16228.1"/>
    </source>
</evidence>
<evidence type="ECO:0000256" key="9">
    <source>
        <dbReference type="ARBA" id="ARBA00052194"/>
    </source>
</evidence>
<dbReference type="GO" id="GO:0035999">
    <property type="term" value="P:tetrahydrofolate interconversion"/>
    <property type="evidence" value="ECO:0007669"/>
    <property type="project" value="TreeGrafter"/>
</dbReference>
<evidence type="ECO:0000256" key="11">
    <source>
        <dbReference type="ARBA" id="ARBA00061364"/>
    </source>
</evidence>
<dbReference type="PRINTS" id="PR00085">
    <property type="entry name" value="THFDHDRGNASE"/>
</dbReference>
<comment type="function">
    <text evidence="10">Catalyzes the oxidation of 5,10-methylenetetrahydrofolate to 5,10-methenyltetrahydrofolate and then the hydrolysis of 5,10-methenyltetrahydrofolate to 10-formyltetrahydrofolate.</text>
</comment>
<dbReference type="InterPro" id="IPR046346">
    <property type="entry name" value="Aminoacid_DH-like_N_sf"/>
</dbReference>
<dbReference type="PROSITE" id="PS00767">
    <property type="entry name" value="THF_DHG_CYH_2"/>
    <property type="match status" value="1"/>
</dbReference>
<evidence type="ECO:0000256" key="8">
    <source>
        <dbReference type="ARBA" id="ARBA00023268"/>
    </source>
</evidence>
<dbReference type="FunFam" id="3.40.50.720:FF:000006">
    <property type="entry name" value="Bifunctional protein FolD"/>
    <property type="match status" value="1"/>
</dbReference>
<evidence type="ECO:0008006" key="16">
    <source>
        <dbReference type="Google" id="ProtNLM"/>
    </source>
</evidence>
<dbReference type="GO" id="GO:0005829">
    <property type="term" value="C:cytosol"/>
    <property type="evidence" value="ECO:0007669"/>
    <property type="project" value="TreeGrafter"/>
</dbReference>
<evidence type="ECO:0000256" key="1">
    <source>
        <dbReference type="ARBA" id="ARBA00004777"/>
    </source>
</evidence>
<keyword evidence="8" id="KW-0511">Multifunctional enzyme</keyword>
<dbReference type="InterPro" id="IPR020631">
    <property type="entry name" value="THF_DH/CycHdrlase_NAD-bd_dom"/>
</dbReference>
<dbReference type="Pfam" id="PF02882">
    <property type="entry name" value="THF_DHG_CYH_C"/>
    <property type="match status" value="1"/>
</dbReference>
<dbReference type="HAMAP" id="MF_01576">
    <property type="entry name" value="THF_DHG_CYH"/>
    <property type="match status" value="1"/>
</dbReference>
<comment type="subunit">
    <text evidence="2">Homodimer.</text>
</comment>
<dbReference type="SUPFAM" id="SSF51735">
    <property type="entry name" value="NAD(P)-binding Rossmann-fold domains"/>
    <property type="match status" value="1"/>
</dbReference>
<feature type="domain" description="Tetrahydrofolate dehydrogenase/cyclohydrolase NAD(P)-binding" evidence="13">
    <location>
        <begin position="413"/>
        <end position="560"/>
    </location>
</feature>
<dbReference type="AlphaFoldDB" id="A0AAQ3NVD4"/>
<gene>
    <name evidence="14" type="ORF">V8G54_009210</name>
</gene>
<evidence type="ECO:0000256" key="10">
    <source>
        <dbReference type="ARBA" id="ARBA00058319"/>
    </source>
</evidence>
<keyword evidence="3" id="KW-0554">One-carbon metabolism</keyword>
<evidence type="ECO:0000256" key="4">
    <source>
        <dbReference type="ARBA" id="ARBA00022801"/>
    </source>
</evidence>
<keyword evidence="4" id="KW-0378">Hydrolase</keyword>
<dbReference type="Gene3D" id="3.40.50.720">
    <property type="entry name" value="NAD(P)-binding Rossmann-like Domain"/>
    <property type="match status" value="1"/>
</dbReference>
<dbReference type="InterPro" id="IPR020630">
    <property type="entry name" value="THF_DH/CycHdrlase_cat_dom"/>
</dbReference>
<comment type="pathway">
    <text evidence="1">One-carbon metabolism; tetrahydrofolate interconversion.</text>
</comment>
<dbReference type="Pfam" id="PF00763">
    <property type="entry name" value="THF_DHG_CYH"/>
    <property type="match status" value="1"/>
</dbReference>
<dbReference type="InterPro" id="IPR036291">
    <property type="entry name" value="NAD(P)-bd_dom_sf"/>
</dbReference>
<accession>A0AAQ3NVD4</accession>
<keyword evidence="7" id="KW-0601">Photorespiration</keyword>